<dbReference type="PANTHER" id="PTHR28630">
    <property type="match status" value="1"/>
</dbReference>
<feature type="compositionally biased region" description="Basic residues" evidence="1">
    <location>
        <begin position="61"/>
        <end position="81"/>
    </location>
</feature>
<evidence type="ECO:0000313" key="3">
    <source>
        <dbReference type="Proteomes" id="UP000614334"/>
    </source>
</evidence>
<feature type="compositionally biased region" description="Low complexity" evidence="1">
    <location>
        <begin position="85"/>
        <end position="101"/>
    </location>
</feature>
<feature type="compositionally biased region" description="Basic residues" evidence="1">
    <location>
        <begin position="607"/>
        <end position="618"/>
    </location>
</feature>
<dbReference type="PANTHER" id="PTHR28630:SF3">
    <property type="entry name" value="PEROXIREDOXIN-LIKE 2C"/>
    <property type="match status" value="1"/>
</dbReference>
<feature type="region of interest" description="Disordered" evidence="1">
    <location>
        <begin position="581"/>
        <end position="641"/>
    </location>
</feature>
<dbReference type="Proteomes" id="UP000614334">
    <property type="component" value="Unassembled WGS sequence"/>
</dbReference>
<feature type="region of interest" description="Disordered" evidence="1">
    <location>
        <begin position="60"/>
        <end position="118"/>
    </location>
</feature>
<evidence type="ECO:0000313" key="2">
    <source>
        <dbReference type="EMBL" id="KAF8754097.1"/>
    </source>
</evidence>
<comment type="caution">
    <text evidence="2">The sequence shown here is derived from an EMBL/GenBank/DDBJ whole genome shotgun (WGS) entry which is preliminary data.</text>
</comment>
<reference evidence="2" key="1">
    <citation type="submission" date="2020-09" db="EMBL/GenBank/DDBJ databases">
        <title>Comparative genome analyses of four rice-infecting Rhizoctonia solani isolates reveal extensive enrichment of homogalacturonan modification genes.</title>
        <authorList>
            <person name="Lee D.-Y."/>
            <person name="Jeon J."/>
            <person name="Kim K.-T."/>
            <person name="Cheong K."/>
            <person name="Song H."/>
            <person name="Choi G."/>
            <person name="Ko J."/>
            <person name="Opiyo S.O."/>
            <person name="Zuo S."/>
            <person name="Madhav S."/>
            <person name="Lee Y.-H."/>
            <person name="Wang G.-L."/>
        </authorList>
    </citation>
    <scope>NUCLEOTIDE SEQUENCE</scope>
    <source>
        <strain evidence="2">AG1-IA B2</strain>
    </source>
</reference>
<proteinExistence type="predicted"/>
<accession>A0A8H7M639</accession>
<feature type="compositionally biased region" description="Low complexity" evidence="1">
    <location>
        <begin position="496"/>
        <end position="514"/>
    </location>
</feature>
<feature type="region of interest" description="Disordered" evidence="1">
    <location>
        <begin position="663"/>
        <end position="695"/>
    </location>
</feature>
<protein>
    <submittedName>
        <fullName evidence="2">AhpC/TSA antioxidant enzyme</fullName>
    </submittedName>
</protein>
<gene>
    <name evidence="2" type="ORF">RHS01_06454</name>
</gene>
<feature type="region of interest" description="Disordered" evidence="1">
    <location>
        <begin position="395"/>
        <end position="519"/>
    </location>
</feature>
<sequence length="975" mass="107438">MLLIPDSFLAGRETYIKLGVRRGVGIFPSSCSLIGTFPSQVDFSIFYYRFSTRVISPSYHANRHSRGHRGPVPPSKRHPYIHHNSSSSTTFQTSLSSFTHSAPTLPSQSQTSLGHSIKARYPDPYSDNPFLPLRELRRLRSTEVLSNGVVAHSPLAEVWKPSPALNETLKPRSRAMSLILSALADSSSMHTPVLTPNLAYSDEEDLGNVDFSPTSSNGARPYTSYFARNVRGRSNSIDSEYEELDTPAEYRTAVSSDIFQVAATPEDGDTGAPVDTNEQDKKVLGGSEMNLPESTATLQIQDDKAQNPCTPARKRPPPIQVGNQGPRFTTAQIIAASPNTHEPSPGLEILKTSVTIQTDATFITVEEEEENDIVESPTRRSVKLSDASAFSLSLFPPTPTTPMNRQSWVRSGQSSMDGSSFSSSRRGVGSPVAFSTPRAHPYCSALPTPTRRTHRATMSIDRQPRSEASFRPGRASIDSSVHPYPETQPVTRPRADTSSDSSYSQSSDSVSFYSDAERSNTSVIVPAVEQAQQKETSYMRSESGRALPVQVGSCEDVVLTRGVLPPTRKPVPQFEQHELAEMTKPQPQLSLPESEPVLTPSSPSPPKAKKRKKLRKLVISHPLANDENNLPTAGLSQTTLPIGPKVTYSSSIGSLRDELLGKASSLRVPSLNPSQKRPKKSKKQPPPPFDKYGLPDEDQLRLASEMYVYDENSRPVRFGDIFMGQKTAICFIRHFWCPLCQDYMSSIVHLTEPSLVKKAGVKLVIIGNGSPSMLKSYKTDIFKCPYEMYTDPDRALYNALGMTLRTNDGGSDEEKGSYVKHGTFTGTMLVLKRAMKMPLANAGDIKQLGGEFILGPGLNCSFASRMHTTRSHIPIRNLLQAAGVSMNPWETDLSILRSPTDSLRWTDAQNEDMNSMIRKGLQASCGDEGCPFEPDVKETKLDIREFQRLIDRLKEEDSGPVEYPTTYLKEVLAKV</sequence>
<feature type="compositionally biased region" description="Polar residues" evidence="1">
    <location>
        <begin position="102"/>
        <end position="114"/>
    </location>
</feature>
<dbReference type="InterPro" id="IPR032801">
    <property type="entry name" value="PXL2A/B/C"/>
</dbReference>
<feature type="compositionally biased region" description="Polar residues" evidence="1">
    <location>
        <begin position="626"/>
        <end position="640"/>
    </location>
</feature>
<dbReference type="Pfam" id="PF13911">
    <property type="entry name" value="AhpC-TSA_2"/>
    <property type="match status" value="1"/>
</dbReference>
<organism evidence="2 3">
    <name type="scientific">Rhizoctonia solani</name>
    <dbReference type="NCBI Taxonomy" id="456999"/>
    <lineage>
        <taxon>Eukaryota</taxon>
        <taxon>Fungi</taxon>
        <taxon>Dikarya</taxon>
        <taxon>Basidiomycota</taxon>
        <taxon>Agaricomycotina</taxon>
        <taxon>Agaricomycetes</taxon>
        <taxon>Cantharellales</taxon>
        <taxon>Ceratobasidiaceae</taxon>
        <taxon>Rhizoctonia</taxon>
    </lineage>
</organism>
<dbReference type="EMBL" id="JACYCF010000011">
    <property type="protein sequence ID" value="KAF8754097.1"/>
    <property type="molecule type" value="Genomic_DNA"/>
</dbReference>
<dbReference type="AlphaFoldDB" id="A0A8H7M639"/>
<name>A0A8H7M639_9AGAM</name>
<dbReference type="Gene3D" id="3.40.30.10">
    <property type="entry name" value="Glutaredoxin"/>
    <property type="match status" value="1"/>
</dbReference>
<feature type="compositionally biased region" description="Low complexity" evidence="1">
    <location>
        <begin position="410"/>
        <end position="430"/>
    </location>
</feature>
<evidence type="ECO:0000256" key="1">
    <source>
        <dbReference type="SAM" id="MobiDB-lite"/>
    </source>
</evidence>
<dbReference type="CDD" id="cd02970">
    <property type="entry name" value="PRX_like2"/>
    <property type="match status" value="1"/>
</dbReference>
<dbReference type="InterPro" id="IPR036249">
    <property type="entry name" value="Thioredoxin-like_sf"/>
</dbReference>
<dbReference type="SUPFAM" id="SSF52833">
    <property type="entry name" value="Thioredoxin-like"/>
    <property type="match status" value="1"/>
</dbReference>